<dbReference type="InterPro" id="IPR000515">
    <property type="entry name" value="MetI-like"/>
</dbReference>
<feature type="transmembrane region" description="Helical" evidence="7">
    <location>
        <begin position="301"/>
        <end position="319"/>
    </location>
</feature>
<dbReference type="GO" id="GO:0055085">
    <property type="term" value="P:transmembrane transport"/>
    <property type="evidence" value="ECO:0007669"/>
    <property type="project" value="InterPro"/>
</dbReference>
<evidence type="ECO:0000256" key="6">
    <source>
        <dbReference type="ARBA" id="ARBA00023136"/>
    </source>
</evidence>
<gene>
    <name evidence="9" type="ORF">H5P30_11615</name>
</gene>
<comment type="similarity">
    <text evidence="7">Belongs to the binding-protein-dependent transport system permease family.</text>
</comment>
<feature type="transmembrane region" description="Helical" evidence="7">
    <location>
        <begin position="276"/>
        <end position="295"/>
    </location>
</feature>
<dbReference type="SUPFAM" id="SSF161098">
    <property type="entry name" value="MetI-like"/>
    <property type="match status" value="1"/>
</dbReference>
<keyword evidence="4 7" id="KW-0812">Transmembrane</keyword>
<dbReference type="RefSeq" id="WP_185693108.1">
    <property type="nucleotide sequence ID" value="NZ_JACHVA010000089.1"/>
</dbReference>
<protein>
    <submittedName>
        <fullName evidence="9">ABC transporter permease</fullName>
    </submittedName>
</protein>
<evidence type="ECO:0000256" key="4">
    <source>
        <dbReference type="ARBA" id="ARBA00022692"/>
    </source>
</evidence>
<keyword evidence="6 7" id="KW-0472">Membrane</keyword>
<evidence type="ECO:0000259" key="8">
    <source>
        <dbReference type="PROSITE" id="PS50928"/>
    </source>
</evidence>
<keyword evidence="10" id="KW-1185">Reference proteome</keyword>
<dbReference type="InterPro" id="IPR035906">
    <property type="entry name" value="MetI-like_sf"/>
</dbReference>
<feature type="transmembrane region" description="Helical" evidence="7">
    <location>
        <begin position="241"/>
        <end position="264"/>
    </location>
</feature>
<keyword evidence="5 7" id="KW-1133">Transmembrane helix</keyword>
<comment type="caution">
    <text evidence="9">The sequence shown here is derived from an EMBL/GenBank/DDBJ whole genome shotgun (WGS) entry which is preliminary data.</text>
</comment>
<keyword evidence="2 7" id="KW-0813">Transport</keyword>
<evidence type="ECO:0000256" key="2">
    <source>
        <dbReference type="ARBA" id="ARBA00022448"/>
    </source>
</evidence>
<evidence type="ECO:0000313" key="9">
    <source>
        <dbReference type="EMBL" id="MBC2602425.1"/>
    </source>
</evidence>
<feature type="transmembrane region" description="Helical" evidence="7">
    <location>
        <begin position="21"/>
        <end position="44"/>
    </location>
</feature>
<evidence type="ECO:0000256" key="5">
    <source>
        <dbReference type="ARBA" id="ARBA00022989"/>
    </source>
</evidence>
<organism evidence="9 10">
    <name type="scientific">Puniceicoccus vermicola</name>
    <dbReference type="NCBI Taxonomy" id="388746"/>
    <lineage>
        <taxon>Bacteria</taxon>
        <taxon>Pseudomonadati</taxon>
        <taxon>Verrucomicrobiota</taxon>
        <taxon>Opitutia</taxon>
        <taxon>Puniceicoccales</taxon>
        <taxon>Puniceicoccaceae</taxon>
        <taxon>Puniceicoccus</taxon>
    </lineage>
</organism>
<evidence type="ECO:0000313" key="10">
    <source>
        <dbReference type="Proteomes" id="UP000525652"/>
    </source>
</evidence>
<dbReference type="EMBL" id="JACHVA010000089">
    <property type="protein sequence ID" value="MBC2602425.1"/>
    <property type="molecule type" value="Genomic_DNA"/>
</dbReference>
<evidence type="ECO:0000256" key="1">
    <source>
        <dbReference type="ARBA" id="ARBA00004651"/>
    </source>
</evidence>
<comment type="subcellular location">
    <subcellularLocation>
        <location evidence="1 7">Cell membrane</location>
        <topology evidence="1 7">Multi-pass membrane protein</topology>
    </subcellularLocation>
</comment>
<name>A0A7X1AYP5_9BACT</name>
<dbReference type="AlphaFoldDB" id="A0A7X1AYP5"/>
<dbReference type="PANTHER" id="PTHR30151">
    <property type="entry name" value="ALKANE SULFONATE ABC TRANSPORTER-RELATED, MEMBRANE SUBUNIT"/>
    <property type="match status" value="1"/>
</dbReference>
<feature type="domain" description="ABC transmembrane type-1" evidence="8">
    <location>
        <begin position="235"/>
        <end position="419"/>
    </location>
</feature>
<proteinExistence type="inferred from homology"/>
<dbReference type="CDD" id="cd06261">
    <property type="entry name" value="TM_PBP2"/>
    <property type="match status" value="1"/>
</dbReference>
<reference evidence="9 10" key="1">
    <citation type="submission" date="2020-07" db="EMBL/GenBank/DDBJ databases">
        <authorList>
            <person name="Feng X."/>
        </authorList>
    </citation>
    <scope>NUCLEOTIDE SEQUENCE [LARGE SCALE GENOMIC DNA]</scope>
    <source>
        <strain evidence="9 10">JCM14086</strain>
    </source>
</reference>
<evidence type="ECO:0000256" key="3">
    <source>
        <dbReference type="ARBA" id="ARBA00022475"/>
    </source>
</evidence>
<dbReference type="GO" id="GO:0005886">
    <property type="term" value="C:plasma membrane"/>
    <property type="evidence" value="ECO:0007669"/>
    <property type="project" value="UniProtKB-SubCell"/>
</dbReference>
<evidence type="ECO:0000256" key="7">
    <source>
        <dbReference type="RuleBase" id="RU363032"/>
    </source>
</evidence>
<dbReference type="Gene3D" id="1.10.3720.10">
    <property type="entry name" value="MetI-like"/>
    <property type="match status" value="1"/>
</dbReference>
<dbReference type="Proteomes" id="UP000525652">
    <property type="component" value="Unassembled WGS sequence"/>
</dbReference>
<dbReference type="PANTHER" id="PTHR30151:SF0">
    <property type="entry name" value="ABC TRANSPORTER PERMEASE PROTEIN MJ0413-RELATED"/>
    <property type="match status" value="1"/>
</dbReference>
<accession>A0A7X1AYP5</accession>
<dbReference type="Pfam" id="PF00528">
    <property type="entry name" value="BPD_transp_1"/>
    <property type="match status" value="1"/>
</dbReference>
<sequence length="464" mass="52473">MSKEKPWFAIRKSLSPQRQTILTLCSFLLPVLVWCVVSYVPFIWHPDMVVTISADRSDVTTVYSAGDRLPRHKESENDFAFEDFAEAVRVQNQGIVEAREAGTPIETSRRTNKKVLRHLAPVGVAEGWLDRDQATDDAAIYQLWGEIARGEKVPSKVPLSEENKQIVQENWDILSGISDTYESKEIPSEALLSLVPQGKPSNPVYVPPPHEVIETGWYDWTRERDPSKPGMPDRYVHSLKIVFGGFFLSCLIGIPLGVLSGTYDFFAKLVEPFTDFFRYMPAPAFGTVLVAILSVYDAPKIGLVFLGTFFQMVLVISNTTRTLDRSLLEAAQTLGAKSRQLMLRVIIPGILPKLYNDLRILLGWAWTWLVIAELIGTKSGLTEFIETQGRFRNFDSVYPTIIVIGLTGYITDQILASIRPIIFSWDPEHSGKKPMWIFRGFLWLIDRDCYEPTPAESKPLASRR</sequence>
<dbReference type="PROSITE" id="PS50928">
    <property type="entry name" value="ABC_TM1"/>
    <property type="match status" value="1"/>
</dbReference>
<keyword evidence="3" id="KW-1003">Cell membrane</keyword>